<feature type="region of interest" description="Disordered" evidence="1">
    <location>
        <begin position="332"/>
        <end position="416"/>
    </location>
</feature>
<dbReference type="PROSITE" id="PS50405">
    <property type="entry name" value="GST_CTER"/>
    <property type="match status" value="1"/>
</dbReference>
<feature type="compositionally biased region" description="Basic and acidic residues" evidence="1">
    <location>
        <begin position="507"/>
        <end position="519"/>
    </location>
</feature>
<name>A0A7J6SS89_PEROL</name>
<feature type="compositionally biased region" description="Basic and acidic residues" evidence="1">
    <location>
        <begin position="535"/>
        <end position="562"/>
    </location>
</feature>
<feature type="non-terminal residue" evidence="3">
    <location>
        <position position="828"/>
    </location>
</feature>
<feature type="compositionally biased region" description="Pro residues" evidence="1">
    <location>
        <begin position="622"/>
        <end position="635"/>
    </location>
</feature>
<feature type="compositionally biased region" description="Low complexity" evidence="1">
    <location>
        <begin position="636"/>
        <end position="645"/>
    </location>
</feature>
<dbReference type="AlphaFoldDB" id="A0A7J6SS89"/>
<feature type="compositionally biased region" description="Polar residues" evidence="1">
    <location>
        <begin position="806"/>
        <end position="816"/>
    </location>
</feature>
<evidence type="ECO:0000259" key="2">
    <source>
        <dbReference type="PROSITE" id="PS50405"/>
    </source>
</evidence>
<accession>A0A7J6SS89</accession>
<proteinExistence type="predicted"/>
<feature type="compositionally biased region" description="Basic and acidic residues" evidence="1">
    <location>
        <begin position="647"/>
        <end position="658"/>
    </location>
</feature>
<feature type="region of interest" description="Disordered" evidence="1">
    <location>
        <begin position="778"/>
        <end position="828"/>
    </location>
</feature>
<evidence type="ECO:0000256" key="1">
    <source>
        <dbReference type="SAM" id="MobiDB-lite"/>
    </source>
</evidence>
<feature type="region of interest" description="Disordered" evidence="1">
    <location>
        <begin position="159"/>
        <end position="188"/>
    </location>
</feature>
<dbReference type="SUPFAM" id="SSF47616">
    <property type="entry name" value="GST C-terminal domain-like"/>
    <property type="match status" value="1"/>
</dbReference>
<sequence>PEVGEEAAGYRGPAIPRLRQAAVDSTMAFITQELEVPIALLIYRSLGAISPGKMVAKRASREIEGALKRMNLLLSEEGSNGFLVPGTASVSLADIFAITVLSDGISHDLVTIDETDCPQVALWLERMAQLPLVQKFVFGQSDSFRTALGLAVDASTLSSASEREGRKAKNTPRRGTARTVHPVVIPSVAADRRNDDTIRLSERQNDVGVVASKVRRWEGKVSGSSTAAPVFLVTKKAPSFPSEAGAQRPTGSLIPSGGSENGMSTSRGLDDSECRPFAGSGRAESGPPVHAGSSPLLLSLETSIGAKTNGAPSNRRASEQKNLASSVFMKLLPSPSSNRTSQLREARGAALRHGRAGEDGPGRTARPKAMRLRSSNSKLPANSDERRIRRPLAGRQDTETTPSGGSGGSGVGVKESLKVTKSARGRLEGGSEASEGMASAAALISLPIRRRSGGTVELSAVVERQQDGHESSYHIPTELWPQGDYQTVGAGLRGEDLKTAVMGEADSNSKSDFVEDKSSGRGIPDPKASQGLSEPAEHPVGKFNEDEECDRGPLEAGRRMGEEQDTESSLDQHLIKLMTEGQHFGRNSDRRRLPTAGRFGTLSLKMEPESPTVAERAMWSAPVPPPEVNEAPVPPVERAASRAASDLQREAARRDRDLPIAPSSYDGGGPVEQRPMNSKGSPPVVMMGPSPAPSTLPHAALFDTSWRLPSAAYSSFATVPGFFGDTPERQAFLGMTTATRQSIHPTLVQRRSSIPSSSAYKQVLSPKLTVLPPATQLVVGGREDPRGGVPGRTGEDYRGLAGLHSHGTSQSGSNSEVARASDPGGIFR</sequence>
<feature type="region of interest" description="Disordered" evidence="1">
    <location>
        <begin position="502"/>
        <end position="681"/>
    </location>
</feature>
<dbReference type="InterPro" id="IPR036282">
    <property type="entry name" value="Glutathione-S-Trfase_C_sf"/>
</dbReference>
<dbReference type="Proteomes" id="UP000574390">
    <property type="component" value="Unassembled WGS sequence"/>
</dbReference>
<gene>
    <name evidence="3" type="ORF">FOZ62_007644</name>
</gene>
<dbReference type="Gene3D" id="1.20.1050.10">
    <property type="match status" value="1"/>
</dbReference>
<evidence type="ECO:0000313" key="3">
    <source>
        <dbReference type="EMBL" id="KAF4735607.1"/>
    </source>
</evidence>
<organism evidence="3 4">
    <name type="scientific">Perkinsus olseni</name>
    <name type="common">Perkinsus atlanticus</name>
    <dbReference type="NCBI Taxonomy" id="32597"/>
    <lineage>
        <taxon>Eukaryota</taxon>
        <taxon>Sar</taxon>
        <taxon>Alveolata</taxon>
        <taxon>Perkinsozoa</taxon>
        <taxon>Perkinsea</taxon>
        <taxon>Perkinsida</taxon>
        <taxon>Perkinsidae</taxon>
        <taxon>Perkinsus</taxon>
    </lineage>
</organism>
<comment type="caution">
    <text evidence="3">The sequence shown here is derived from an EMBL/GenBank/DDBJ whole genome shotgun (WGS) entry which is preliminary data.</text>
</comment>
<dbReference type="InterPro" id="IPR010987">
    <property type="entry name" value="Glutathione-S-Trfase_C-like"/>
</dbReference>
<feature type="domain" description="GST C-terminal" evidence="2">
    <location>
        <begin position="16"/>
        <end position="148"/>
    </location>
</feature>
<dbReference type="EMBL" id="JABANM010012664">
    <property type="protein sequence ID" value="KAF4735607.1"/>
    <property type="molecule type" value="Genomic_DNA"/>
</dbReference>
<feature type="region of interest" description="Disordered" evidence="1">
    <location>
        <begin position="240"/>
        <end position="295"/>
    </location>
</feature>
<evidence type="ECO:0000313" key="4">
    <source>
        <dbReference type="Proteomes" id="UP000574390"/>
    </source>
</evidence>
<protein>
    <recommendedName>
        <fullName evidence="2">GST C-terminal domain-containing protein</fullName>
    </recommendedName>
</protein>
<reference evidence="3 4" key="1">
    <citation type="submission" date="2020-04" db="EMBL/GenBank/DDBJ databases">
        <title>Perkinsus olseni comparative genomics.</title>
        <authorList>
            <person name="Bogema D.R."/>
        </authorList>
    </citation>
    <scope>NUCLEOTIDE SEQUENCE [LARGE SCALE GENOMIC DNA]</scope>
    <source>
        <strain evidence="3">ATCC PRA-205</strain>
    </source>
</reference>